<accession>A0ABU1RP72</accession>
<reference evidence="1 2" key="1">
    <citation type="submission" date="2023-07" db="EMBL/GenBank/DDBJ databases">
        <title>Sorghum-associated microbial communities from plants grown in Nebraska, USA.</title>
        <authorList>
            <person name="Schachtman D."/>
        </authorList>
    </citation>
    <scope>NUCLEOTIDE SEQUENCE [LARGE SCALE GENOMIC DNA]</scope>
    <source>
        <strain evidence="1 2">BE107</strain>
    </source>
</reference>
<proteinExistence type="predicted"/>
<evidence type="ECO:0000313" key="2">
    <source>
        <dbReference type="Proteomes" id="UP001254759"/>
    </source>
</evidence>
<protein>
    <submittedName>
        <fullName evidence="1">Uncharacterized protein</fullName>
    </submittedName>
</protein>
<keyword evidence="2" id="KW-1185">Reference proteome</keyword>
<organism evidence="1 2">
    <name type="scientific">Pseudoxanthomonas sacheonensis</name>
    <dbReference type="NCBI Taxonomy" id="443615"/>
    <lineage>
        <taxon>Bacteria</taxon>
        <taxon>Pseudomonadati</taxon>
        <taxon>Pseudomonadota</taxon>
        <taxon>Gammaproteobacteria</taxon>
        <taxon>Lysobacterales</taxon>
        <taxon>Lysobacteraceae</taxon>
        <taxon>Pseudoxanthomonas</taxon>
    </lineage>
</organism>
<name>A0ABU1RP72_9GAMM</name>
<comment type="caution">
    <text evidence="1">The sequence shown here is derived from an EMBL/GenBank/DDBJ whole genome shotgun (WGS) entry which is preliminary data.</text>
</comment>
<dbReference type="EMBL" id="JAVDTT010000001">
    <property type="protein sequence ID" value="MDR6840573.1"/>
    <property type="molecule type" value="Genomic_DNA"/>
</dbReference>
<gene>
    <name evidence="1" type="ORF">J2W94_000837</name>
</gene>
<dbReference type="Proteomes" id="UP001254759">
    <property type="component" value="Unassembled WGS sequence"/>
</dbReference>
<sequence length="112" mass="12819">MPMNNSAAQAAMDWMPDLGRELLHWQRSYPDGPYFKSGLEFERYIATFKFGYDTFLLNHRKSPAELQSKLCHQYKDGVAACDRIDWAEAEMIVSATWARLADADSARAAIRL</sequence>
<dbReference type="RefSeq" id="WP_310090472.1">
    <property type="nucleotide sequence ID" value="NZ_JAVDTT010000001.1"/>
</dbReference>
<evidence type="ECO:0000313" key="1">
    <source>
        <dbReference type="EMBL" id="MDR6840573.1"/>
    </source>
</evidence>